<dbReference type="RefSeq" id="WP_200899577.1">
    <property type="nucleotide sequence ID" value="NZ_CP011451.1"/>
</dbReference>
<evidence type="ECO:0000313" key="1">
    <source>
        <dbReference type="EMBL" id="TYP71585.1"/>
    </source>
</evidence>
<dbReference type="AlphaFoldDB" id="A0A5D3Y7Y5"/>
<organism evidence="1 2">
    <name type="scientific">Nitrosomonas communis</name>
    <dbReference type="NCBI Taxonomy" id="44574"/>
    <lineage>
        <taxon>Bacteria</taxon>
        <taxon>Pseudomonadati</taxon>
        <taxon>Pseudomonadota</taxon>
        <taxon>Betaproteobacteria</taxon>
        <taxon>Nitrosomonadales</taxon>
        <taxon>Nitrosomonadaceae</taxon>
        <taxon>Nitrosomonas</taxon>
    </lineage>
</organism>
<reference evidence="1 2" key="1">
    <citation type="submission" date="2019-07" db="EMBL/GenBank/DDBJ databases">
        <title>Active sludge and wastewater microbial communities from Klosterneuburg, Austria.</title>
        <authorList>
            <person name="Wagner M."/>
        </authorList>
    </citation>
    <scope>NUCLEOTIDE SEQUENCE [LARGE SCALE GENOMIC DNA]</scope>
    <source>
        <strain evidence="1 2">Nm2</strain>
    </source>
</reference>
<sequence length="92" mass="9818">MRQPAVPQVWSEKAEVVGLPGVRYVVRVRCTVRSEMPEFTQDAIESFNREQACLATKGQGANLPSPNLPPINFLAISGGGDNGAFAAGLLYG</sequence>
<name>A0A5D3Y7Y5_9PROT</name>
<accession>A0A5D3Y7Y5</accession>
<evidence type="ECO:0000313" key="2">
    <source>
        <dbReference type="Proteomes" id="UP000324176"/>
    </source>
</evidence>
<comment type="caution">
    <text evidence="1">The sequence shown here is derived from an EMBL/GenBank/DDBJ whole genome shotgun (WGS) entry which is preliminary data.</text>
</comment>
<dbReference type="EMBL" id="VNHT01000111">
    <property type="protein sequence ID" value="TYP71585.1"/>
    <property type="molecule type" value="Genomic_DNA"/>
</dbReference>
<gene>
    <name evidence="1" type="ORF">BCL69_11116</name>
</gene>
<proteinExistence type="predicted"/>
<dbReference type="Proteomes" id="UP000324176">
    <property type="component" value="Unassembled WGS sequence"/>
</dbReference>
<protein>
    <submittedName>
        <fullName evidence="1">Uncharacterized protein</fullName>
    </submittedName>
</protein>